<dbReference type="PROSITE" id="PS51832">
    <property type="entry name" value="HD_GYP"/>
    <property type="match status" value="1"/>
</dbReference>
<reference evidence="3" key="1">
    <citation type="submission" date="2009-06" db="EMBL/GenBank/DDBJ databases">
        <authorList>
            <consortium name="US DOE Joint Genome Institute (JGI-PGF)"/>
            <person name="Lucas S."/>
            <person name="Copeland A."/>
            <person name="Lapidus A."/>
            <person name="Glavina del Rio T."/>
            <person name="Dalin E."/>
            <person name="Tice H."/>
            <person name="Bruce D."/>
            <person name="Goodwin L."/>
            <person name="Pitluck S."/>
            <person name="Kyrpides N."/>
            <person name="Mavromatis K."/>
            <person name="Ivanova N."/>
            <person name="Saunders E."/>
            <person name="Brettin T."/>
            <person name="Detter J.C."/>
            <person name="Han C."/>
            <person name="Larimer F."/>
            <person name="Land M."/>
            <person name="Hauser L."/>
            <person name="Markowitz V."/>
            <person name="Cheng J.-F."/>
            <person name="Hugenholtz P."/>
            <person name="Woyke T."/>
            <person name="Wu D."/>
            <person name="Gronow S."/>
            <person name="Klenk H.-P."/>
            <person name="Eisen J.A."/>
        </authorList>
    </citation>
    <scope>NUCLEOTIDE SEQUENCE</scope>
    <source>
        <strain evidence="3">Eklund 17B</strain>
    </source>
</reference>
<dbReference type="PANTHER" id="PTHR43155">
    <property type="entry name" value="CYCLIC DI-GMP PHOSPHODIESTERASE PA4108-RELATED"/>
    <property type="match status" value="1"/>
</dbReference>
<dbReference type="InterPro" id="IPR003607">
    <property type="entry name" value="HD/PDEase_dom"/>
</dbReference>
<proteinExistence type="predicted"/>
<dbReference type="PANTHER" id="PTHR43155:SF2">
    <property type="entry name" value="CYCLIC DI-GMP PHOSPHODIESTERASE PA4108"/>
    <property type="match status" value="1"/>
</dbReference>
<dbReference type="HOGENOM" id="CLU_000445_92_1_9"/>
<dbReference type="AlphaFoldDB" id="B2TPJ4"/>
<dbReference type="KEGG" id="cbk:CLL_A2965"/>
<dbReference type="SUPFAM" id="SSF109604">
    <property type="entry name" value="HD-domain/PDEase-like"/>
    <property type="match status" value="1"/>
</dbReference>
<gene>
    <name evidence="3" type="ordered locus">CLL_A2965</name>
</gene>
<dbReference type="Gene3D" id="1.10.3210.10">
    <property type="entry name" value="Hypothetical protein af1432"/>
    <property type="match status" value="1"/>
</dbReference>
<name>B2TPJ4_CLOBB</name>
<dbReference type="CDD" id="cd00077">
    <property type="entry name" value="HDc"/>
    <property type="match status" value="1"/>
</dbReference>
<evidence type="ECO:0000259" key="2">
    <source>
        <dbReference type="PROSITE" id="PS51832"/>
    </source>
</evidence>
<organism evidence="3">
    <name type="scientific">Clostridium botulinum (strain Eklund 17B / Type B)</name>
    <dbReference type="NCBI Taxonomy" id="935198"/>
    <lineage>
        <taxon>Bacteria</taxon>
        <taxon>Bacillati</taxon>
        <taxon>Bacillota</taxon>
        <taxon>Clostridia</taxon>
        <taxon>Eubacteriales</taxon>
        <taxon>Clostridiaceae</taxon>
        <taxon>Clostridium</taxon>
    </lineage>
</organism>
<dbReference type="SMART" id="SM00471">
    <property type="entry name" value="HDc"/>
    <property type="match status" value="1"/>
</dbReference>
<dbReference type="InterPro" id="IPR006675">
    <property type="entry name" value="HDIG_dom"/>
</dbReference>
<evidence type="ECO:0000313" key="3">
    <source>
        <dbReference type="EMBL" id="ACD24733.1"/>
    </source>
</evidence>
<accession>U4PNR2</accession>
<sequence>MLLKIGDLKTGMVIGEDIQENNNILLSKNVVISDKILNKLQTSYNIEKVWVYGEDSLEKAENSKKNSEEEFKKVEIKLNEICKDLHGVLDNTADLQKDCLKEIRKLISELQNVITTPNVVIDNLLFYGSEKDSIYRHSLNVASISCLIGDWIGFEENRIKLLIYSALLHDIGKCKIDDTIINKRGRLNSKDLKKIKEHPVLGYKIIKKINFLDKSVSQSVLLHHEREDGSGYPLGVKGNKIPDFAKVIAIADVFEAINSNRCYRNKKSPFESIQIIREESFGKLDYNYCNIFLNHIVNYYIGREVKLNNNKVAKIVQMNINELDRPFIFLENEFLDLKDNKDLIIEEFIL</sequence>
<reference evidence="3" key="2">
    <citation type="submission" date="2009-08" db="EMBL/GenBank/DDBJ databases">
        <authorList>
            <person name="Shrivastava S."/>
            <person name="Brinkac L.M."/>
            <person name="Dodson R.J."/>
            <person name="Harkins D.M."/>
            <person name="Durkin A.S."/>
            <person name="Sutton G."/>
        </authorList>
    </citation>
    <scope>NUCLEOTIDE SEQUENCE</scope>
    <source>
        <strain evidence="3">Eklund 17B</strain>
    </source>
</reference>
<dbReference type="Pfam" id="PF13487">
    <property type="entry name" value="HD_5"/>
    <property type="match status" value="1"/>
</dbReference>
<accession>B2TPJ4</accession>
<keyword evidence="1" id="KW-0175">Coiled coil</keyword>
<evidence type="ECO:0000256" key="1">
    <source>
        <dbReference type="SAM" id="Coils"/>
    </source>
</evidence>
<dbReference type="EMBL" id="CP001056">
    <property type="protein sequence ID" value="ACD24733.1"/>
    <property type="molecule type" value="Genomic_DNA"/>
</dbReference>
<feature type="domain" description="HD-GYP" evidence="2">
    <location>
        <begin position="113"/>
        <end position="308"/>
    </location>
</feature>
<dbReference type="NCBIfam" id="TIGR00277">
    <property type="entry name" value="HDIG"/>
    <property type="match status" value="1"/>
</dbReference>
<protein>
    <submittedName>
        <fullName evidence="3">HD domain protein</fullName>
    </submittedName>
</protein>
<dbReference type="InterPro" id="IPR037522">
    <property type="entry name" value="HD_GYP_dom"/>
</dbReference>
<feature type="coiled-coil region" evidence="1">
    <location>
        <begin position="57"/>
        <end position="84"/>
    </location>
</feature>
<dbReference type="PATRIC" id="fig|935198.13.peg.2927"/>